<sequence length="70" mass="8116">MKLRFLWQQTQQIAGLIYATIRYNDKLPDKDTYVGSVEYSLPFSGKWVVANGGVDVETSHSWDIYPQRYA</sequence>
<gene>
    <name evidence="1" type="ORF">E7512_07435</name>
</gene>
<dbReference type="AlphaFoldDB" id="A0A928KUX9"/>
<accession>A0A928KUX9</accession>
<evidence type="ECO:0000313" key="1">
    <source>
        <dbReference type="EMBL" id="MBE6833396.1"/>
    </source>
</evidence>
<organism evidence="1 2">
    <name type="scientific">Faecalispora sporosphaeroides</name>
    <dbReference type="NCBI Taxonomy" id="1549"/>
    <lineage>
        <taxon>Bacteria</taxon>
        <taxon>Bacillati</taxon>
        <taxon>Bacillota</taxon>
        <taxon>Clostridia</taxon>
        <taxon>Eubacteriales</taxon>
        <taxon>Oscillospiraceae</taxon>
        <taxon>Faecalispora</taxon>
    </lineage>
</organism>
<reference evidence="1" key="1">
    <citation type="submission" date="2019-04" db="EMBL/GenBank/DDBJ databases">
        <title>Evolution of Biomass-Degrading Anaerobic Consortia Revealed by Metagenomics.</title>
        <authorList>
            <person name="Peng X."/>
        </authorList>
    </citation>
    <scope>NUCLEOTIDE SEQUENCE</scope>
    <source>
        <strain evidence="1">SIG551</strain>
    </source>
</reference>
<name>A0A928KUX9_9FIRM</name>
<comment type="caution">
    <text evidence="1">The sequence shown here is derived from an EMBL/GenBank/DDBJ whole genome shotgun (WGS) entry which is preliminary data.</text>
</comment>
<dbReference type="Proteomes" id="UP000754750">
    <property type="component" value="Unassembled WGS sequence"/>
</dbReference>
<protein>
    <submittedName>
        <fullName evidence="1">Uncharacterized protein</fullName>
    </submittedName>
</protein>
<dbReference type="EMBL" id="SVNY01000003">
    <property type="protein sequence ID" value="MBE6833396.1"/>
    <property type="molecule type" value="Genomic_DNA"/>
</dbReference>
<evidence type="ECO:0000313" key="2">
    <source>
        <dbReference type="Proteomes" id="UP000754750"/>
    </source>
</evidence>
<proteinExistence type="predicted"/>
<dbReference type="RefSeq" id="WP_326840333.1">
    <property type="nucleotide sequence ID" value="NZ_JBKWRC010000002.1"/>
</dbReference>